<keyword evidence="5" id="KW-0653">Protein transport</keyword>
<evidence type="ECO:0000256" key="2">
    <source>
        <dbReference type="ARBA" id="ARBA00009150"/>
    </source>
</evidence>
<dbReference type="InterPro" id="IPR012501">
    <property type="entry name" value="Vps54_C"/>
</dbReference>
<name>A0AAD8EUD7_BIOPF</name>
<reference evidence="10" key="2">
    <citation type="submission" date="2023-04" db="EMBL/GenBank/DDBJ databases">
        <authorList>
            <person name="Bu L."/>
            <person name="Lu L."/>
            <person name="Laidemitt M.R."/>
            <person name="Zhang S.M."/>
            <person name="Mutuku M."/>
            <person name="Mkoji G."/>
            <person name="Steinauer M."/>
            <person name="Loker E.S."/>
        </authorList>
    </citation>
    <scope>NUCLEOTIDE SEQUENCE</scope>
    <source>
        <strain evidence="10">KasaAsao</strain>
        <tissue evidence="10">Whole Snail</tissue>
    </source>
</reference>
<comment type="caution">
    <text evidence="10">The sequence shown here is derived from an EMBL/GenBank/DDBJ whole genome shotgun (WGS) entry which is preliminary data.</text>
</comment>
<dbReference type="GO" id="GO:0019905">
    <property type="term" value="F:syntaxin binding"/>
    <property type="evidence" value="ECO:0007669"/>
    <property type="project" value="TreeGrafter"/>
</dbReference>
<evidence type="ECO:0000313" key="10">
    <source>
        <dbReference type="EMBL" id="KAK0040295.1"/>
    </source>
</evidence>
<comment type="subcellular location">
    <subcellularLocation>
        <location evidence="1">Golgi apparatus</location>
        <location evidence="1">trans-Golgi network</location>
    </subcellularLocation>
</comment>
<keyword evidence="11" id="KW-1185">Reference proteome</keyword>
<dbReference type="Proteomes" id="UP001233172">
    <property type="component" value="Unassembled WGS sequence"/>
</dbReference>
<organism evidence="10 11">
    <name type="scientific">Biomphalaria pfeifferi</name>
    <name type="common">Bloodfluke planorb</name>
    <name type="synonym">Freshwater snail</name>
    <dbReference type="NCBI Taxonomy" id="112525"/>
    <lineage>
        <taxon>Eukaryota</taxon>
        <taxon>Metazoa</taxon>
        <taxon>Spiralia</taxon>
        <taxon>Lophotrochozoa</taxon>
        <taxon>Mollusca</taxon>
        <taxon>Gastropoda</taxon>
        <taxon>Heterobranchia</taxon>
        <taxon>Euthyneura</taxon>
        <taxon>Panpulmonata</taxon>
        <taxon>Hygrophila</taxon>
        <taxon>Lymnaeoidea</taxon>
        <taxon>Planorbidae</taxon>
        <taxon>Biomphalaria</taxon>
    </lineage>
</organism>
<evidence type="ECO:0000256" key="7">
    <source>
        <dbReference type="ARBA" id="ARBA00023054"/>
    </source>
</evidence>
<dbReference type="GO" id="GO:0000938">
    <property type="term" value="C:GARP complex"/>
    <property type="evidence" value="ECO:0007669"/>
    <property type="project" value="InterPro"/>
</dbReference>
<dbReference type="GO" id="GO:0005829">
    <property type="term" value="C:cytosol"/>
    <property type="evidence" value="ECO:0007669"/>
    <property type="project" value="GOC"/>
</dbReference>
<dbReference type="PANTHER" id="PTHR12965">
    <property type="entry name" value="VACUOLAR PROTEIN SORTING 54"/>
    <property type="match status" value="1"/>
</dbReference>
<dbReference type="PANTHER" id="PTHR12965:SF0">
    <property type="entry name" value="VACUOLAR PROTEIN SORTING-ASSOCIATED PROTEIN 54"/>
    <property type="match status" value="1"/>
</dbReference>
<dbReference type="EMBL" id="JASAOG010000334">
    <property type="protein sequence ID" value="KAK0040295.1"/>
    <property type="molecule type" value="Genomic_DNA"/>
</dbReference>
<dbReference type="Gene3D" id="1.20.1280.130">
    <property type="match status" value="1"/>
</dbReference>
<feature type="domain" description="Vacuolar protein sorting-associated protein 54 N-terminal" evidence="9">
    <location>
        <begin position="271"/>
        <end position="425"/>
    </location>
</feature>
<dbReference type="GO" id="GO:0015031">
    <property type="term" value="P:protein transport"/>
    <property type="evidence" value="ECO:0007669"/>
    <property type="project" value="UniProtKB-KW"/>
</dbReference>
<evidence type="ECO:0000259" key="9">
    <source>
        <dbReference type="Pfam" id="PF10475"/>
    </source>
</evidence>
<feature type="domain" description="Vacuolar protein sorting-associated protein 54 C-terminal" evidence="8">
    <location>
        <begin position="737"/>
        <end position="864"/>
    </location>
</feature>
<evidence type="ECO:0000259" key="8">
    <source>
        <dbReference type="Pfam" id="PF07928"/>
    </source>
</evidence>
<keyword evidence="6" id="KW-0333">Golgi apparatus</keyword>
<dbReference type="Pfam" id="PF07928">
    <property type="entry name" value="Vps54"/>
    <property type="match status" value="1"/>
</dbReference>
<comment type="similarity">
    <text evidence="2">Belongs to the VPS54 family.</text>
</comment>
<evidence type="ECO:0000313" key="11">
    <source>
        <dbReference type="Proteomes" id="UP001233172"/>
    </source>
</evidence>
<evidence type="ECO:0000256" key="5">
    <source>
        <dbReference type="ARBA" id="ARBA00022927"/>
    </source>
</evidence>
<keyword evidence="4" id="KW-0813">Transport</keyword>
<dbReference type="AlphaFoldDB" id="A0AAD8EUD7"/>
<dbReference type="GO" id="GO:0042147">
    <property type="term" value="P:retrograde transport, endosome to Golgi"/>
    <property type="evidence" value="ECO:0007669"/>
    <property type="project" value="InterPro"/>
</dbReference>
<evidence type="ECO:0000256" key="3">
    <source>
        <dbReference type="ARBA" id="ARBA00017665"/>
    </source>
</evidence>
<keyword evidence="7" id="KW-0175">Coiled coil</keyword>
<reference evidence="10" key="1">
    <citation type="journal article" date="2023" name="PLoS Negl. Trop. Dis.">
        <title>A genome sequence for Biomphalaria pfeifferi, the major vector snail for the human-infecting parasite Schistosoma mansoni.</title>
        <authorList>
            <person name="Bu L."/>
            <person name="Lu L."/>
            <person name="Laidemitt M.R."/>
            <person name="Zhang S.M."/>
            <person name="Mutuku M."/>
            <person name="Mkoji G."/>
            <person name="Steinauer M."/>
            <person name="Loker E.S."/>
        </authorList>
    </citation>
    <scope>NUCLEOTIDE SEQUENCE</scope>
    <source>
        <strain evidence="10">KasaAsao</strain>
    </source>
</reference>
<gene>
    <name evidence="10" type="ORF">Bpfe_030266</name>
</gene>
<dbReference type="Gene3D" id="6.10.250.860">
    <property type="match status" value="1"/>
</dbReference>
<dbReference type="GO" id="GO:0006896">
    <property type="term" value="P:Golgi to vacuole transport"/>
    <property type="evidence" value="ECO:0007669"/>
    <property type="project" value="TreeGrafter"/>
</dbReference>
<evidence type="ECO:0000256" key="6">
    <source>
        <dbReference type="ARBA" id="ARBA00023034"/>
    </source>
</evidence>
<evidence type="ECO:0000256" key="4">
    <source>
        <dbReference type="ARBA" id="ARBA00022448"/>
    </source>
</evidence>
<dbReference type="Pfam" id="PF10475">
    <property type="entry name" value="Vps54_N"/>
    <property type="match status" value="1"/>
</dbReference>
<accession>A0AAD8EUD7</accession>
<proteinExistence type="inferred from homology"/>
<sequence>MSLTALQSQVTHQYIPWKKCSLCRDANVFKSPRDFSQHLRDFHCSKEGGSYVCRYGMNGVCPSLPLEGVSDRDYDDHVIKDHIHTEHGGARSKIRSIRSEERQCSEGQAPANSDPCIVQDQFKWTIHNATVNLPALLNDPRLVKRETDFFTKTWGQSFEKAEILPSPYVPEIGPKHFEKYLRKTSVRLKKHSKNRDKLTEAPTGGKDIFPSLHFKQLEQGRADYDQIKLFMSTQFNLENPEIFNAVFPWSQIEESKSTQQTDKRQSTKLLQEKLSHYLDSVEVQIARQISQKSEAFFHAMTSHDELQENLAHTIQCIKQLREYINILNEKIAKESLKVIKLSRTKANYQALYNKLKIMSSIHETQPTIQRLLSNNEFIGSLDLISTSQDVLCKDLVGIHSFRHLGSQLAEMEKLIDKMLQADFNRCISMELNRPVKDALLLADEEHLVSVLFGMLRQHKFNFIDVYREEAFTALKATVKQTVVEAVAIADCNDTENNASSLADQMRLLNYPQWMELLKQVFASVMVLLNRTKASQLAFHGLVTNIMGMAAGKNKACSDAAMAASGEDVGETEYLHVSLSEDVDVMITSAEYDKAQVCLREMLYAVSDYGHDRCVKVMNARAKDGFLDRLSSSEFVILSRCIEDFVSDTEQVCGRKSMSLRGVLQNQANKFVARFHEERKNKLSLILDNERWRQADVPAEFQDLVSHVINTGTLTLPEKKSGTGSTQTTKQYLYAGDEEFAVVGTVLMLVKMMVEYCQCVVDIPSATPDLLTRLIDLLKMFNSRTCQLLIGAGARQLVGLKTISTKNLALASRCLQLVVFFIPQVKEHFEQTLPAKNSNMLKNFRKITKDYDDHIEEINLKLISISENMTESQLTKYEVKAPMPSQCFRTICKQLAKLHEALVGTLPLSQIRELFQRINQSFMHLLGKRLAALKVTNDGGPQCGLVISDLTFYSGSFNTLKGLENLVTSTNAVWDVR</sequence>
<evidence type="ECO:0000256" key="1">
    <source>
        <dbReference type="ARBA" id="ARBA00004601"/>
    </source>
</evidence>
<protein>
    <recommendedName>
        <fullName evidence="3">Vacuolar protein sorting-associated protein 54</fullName>
    </recommendedName>
</protein>
<dbReference type="InterPro" id="IPR039745">
    <property type="entry name" value="Vps54"/>
</dbReference>
<dbReference type="InterPro" id="IPR019515">
    <property type="entry name" value="VPS54_N"/>
</dbReference>